<proteinExistence type="predicted"/>
<evidence type="ECO:0000313" key="2">
    <source>
        <dbReference type="EMBL" id="GBP61859.1"/>
    </source>
</evidence>
<gene>
    <name evidence="2" type="primary">pol</name>
    <name evidence="2" type="ORF">EVAR_97301_1</name>
</gene>
<dbReference type="OrthoDB" id="10065625at2759"/>
<comment type="caution">
    <text evidence="2">The sequence shown here is derived from an EMBL/GenBank/DDBJ whole genome shotgun (WGS) entry which is preliminary data.</text>
</comment>
<dbReference type="AlphaFoldDB" id="A0A4C1XHT2"/>
<organism evidence="2 3">
    <name type="scientific">Eumeta variegata</name>
    <name type="common">Bagworm moth</name>
    <name type="synonym">Eumeta japonica</name>
    <dbReference type="NCBI Taxonomy" id="151549"/>
    <lineage>
        <taxon>Eukaryota</taxon>
        <taxon>Metazoa</taxon>
        <taxon>Ecdysozoa</taxon>
        <taxon>Arthropoda</taxon>
        <taxon>Hexapoda</taxon>
        <taxon>Insecta</taxon>
        <taxon>Pterygota</taxon>
        <taxon>Neoptera</taxon>
        <taxon>Endopterygota</taxon>
        <taxon>Lepidoptera</taxon>
        <taxon>Glossata</taxon>
        <taxon>Ditrysia</taxon>
        <taxon>Tineoidea</taxon>
        <taxon>Psychidae</taxon>
        <taxon>Oiketicinae</taxon>
        <taxon>Eumeta</taxon>
    </lineage>
</organism>
<name>A0A4C1XHT2_EUMVA</name>
<dbReference type="InterPro" id="IPR000477">
    <property type="entry name" value="RT_dom"/>
</dbReference>
<dbReference type="STRING" id="151549.A0A4C1XHT2"/>
<dbReference type="Pfam" id="PF00078">
    <property type="entry name" value="RVT_1"/>
    <property type="match status" value="1"/>
</dbReference>
<dbReference type="GO" id="GO:0003964">
    <property type="term" value="F:RNA-directed DNA polymerase activity"/>
    <property type="evidence" value="ECO:0007669"/>
    <property type="project" value="UniProtKB-KW"/>
</dbReference>
<reference evidence="2 3" key="1">
    <citation type="journal article" date="2019" name="Commun. Biol.">
        <title>The bagworm genome reveals a unique fibroin gene that provides high tensile strength.</title>
        <authorList>
            <person name="Kono N."/>
            <person name="Nakamura H."/>
            <person name="Ohtoshi R."/>
            <person name="Tomita M."/>
            <person name="Numata K."/>
            <person name="Arakawa K."/>
        </authorList>
    </citation>
    <scope>NUCLEOTIDE SEQUENCE [LARGE SCALE GENOMIC DNA]</scope>
</reference>
<keyword evidence="3" id="KW-1185">Reference proteome</keyword>
<sequence>MAVEHNRGFRIVGVFLDIEKTFDRVWHFGLLFKLIDNQIPPALVRTVASFLKERDFYVTVEDATSDPRPISAGVPQGSCLSPCLYAVYNDDIPTLADQFQDWEEEVVLAL</sequence>
<protein>
    <submittedName>
        <fullName evidence="2">RNA-directed DNA polymerase from mobile element jockey</fullName>
    </submittedName>
</protein>
<accession>A0A4C1XHT2</accession>
<dbReference type="PANTHER" id="PTHR33481">
    <property type="entry name" value="REVERSE TRANSCRIPTASE"/>
    <property type="match status" value="1"/>
</dbReference>
<keyword evidence="2" id="KW-0695">RNA-directed DNA polymerase</keyword>
<dbReference type="EMBL" id="BGZK01000824">
    <property type="protein sequence ID" value="GBP61859.1"/>
    <property type="molecule type" value="Genomic_DNA"/>
</dbReference>
<evidence type="ECO:0000259" key="1">
    <source>
        <dbReference type="PROSITE" id="PS50878"/>
    </source>
</evidence>
<evidence type="ECO:0000313" key="3">
    <source>
        <dbReference type="Proteomes" id="UP000299102"/>
    </source>
</evidence>
<dbReference type="Proteomes" id="UP000299102">
    <property type="component" value="Unassembled WGS sequence"/>
</dbReference>
<keyword evidence="2" id="KW-0808">Transferase</keyword>
<feature type="domain" description="Reverse transcriptase" evidence="1">
    <location>
        <begin position="1"/>
        <end position="110"/>
    </location>
</feature>
<dbReference type="PROSITE" id="PS50878">
    <property type="entry name" value="RT_POL"/>
    <property type="match status" value="1"/>
</dbReference>
<keyword evidence="2" id="KW-0548">Nucleotidyltransferase</keyword>
<dbReference type="PANTHER" id="PTHR33481:SF1">
    <property type="entry name" value="ENDONUCLEASE_EXONUCLEASE_PHOSPHATASE DOMAIN-CONTAINING PROTEIN-RELATED"/>
    <property type="match status" value="1"/>
</dbReference>